<evidence type="ECO:0000256" key="7">
    <source>
        <dbReference type="ARBA" id="ARBA00022723"/>
    </source>
</evidence>
<evidence type="ECO:0000259" key="13">
    <source>
        <dbReference type="Pfam" id="PF04446"/>
    </source>
</evidence>
<dbReference type="Pfam" id="PF14413">
    <property type="entry name" value="Thg1C"/>
    <property type="match status" value="1"/>
</dbReference>
<dbReference type="EMBL" id="GL377586">
    <property type="protein sequence ID" value="EFJ25519.1"/>
    <property type="molecule type" value="Genomic_DNA"/>
</dbReference>
<dbReference type="GO" id="GO:0008193">
    <property type="term" value="F:tRNA guanylyltransferase activity"/>
    <property type="evidence" value="ECO:0000318"/>
    <property type="project" value="GO_Central"/>
</dbReference>
<dbReference type="GO" id="GO:0008033">
    <property type="term" value="P:tRNA processing"/>
    <property type="evidence" value="ECO:0000318"/>
    <property type="project" value="GO_Central"/>
</dbReference>
<keyword evidence="4" id="KW-0808">Transferase</keyword>
<dbReference type="Gene3D" id="3.30.70.3000">
    <property type="match status" value="1"/>
</dbReference>
<evidence type="ECO:0000256" key="8">
    <source>
        <dbReference type="ARBA" id="ARBA00022741"/>
    </source>
</evidence>
<dbReference type="EC" id="2.7.7.79" evidence="3"/>
<evidence type="ECO:0000256" key="10">
    <source>
        <dbReference type="ARBA" id="ARBA00023134"/>
    </source>
</evidence>
<keyword evidence="7" id="KW-0479">Metal-binding</keyword>
<dbReference type="PANTHER" id="PTHR12729:SF6">
    <property type="entry name" value="TRNA(HIS) GUANYLYLTRANSFERASE-RELATED"/>
    <property type="match status" value="1"/>
</dbReference>
<keyword evidence="17" id="KW-1185">Reference proteome</keyword>
<evidence type="ECO:0000313" key="17">
    <source>
        <dbReference type="Proteomes" id="UP000001514"/>
    </source>
</evidence>
<dbReference type="InterPro" id="IPR007537">
    <property type="entry name" value="tRNAHis_GuaTrfase_Thg1"/>
</dbReference>
<accession>D8RQV2</accession>
<dbReference type="GO" id="GO:0006400">
    <property type="term" value="P:tRNA modification"/>
    <property type="evidence" value="ECO:0007669"/>
    <property type="project" value="InterPro"/>
</dbReference>
<dbReference type="GO" id="GO:0005525">
    <property type="term" value="F:GTP binding"/>
    <property type="evidence" value="ECO:0007669"/>
    <property type="project" value="UniProtKB-KW"/>
</dbReference>
<evidence type="ECO:0000256" key="12">
    <source>
        <dbReference type="ARBA" id="ARBA00047281"/>
    </source>
</evidence>
<dbReference type="Pfam" id="PF04446">
    <property type="entry name" value="Thg1"/>
    <property type="match status" value="1"/>
</dbReference>
<dbReference type="STRING" id="88036.D8RQV2"/>
<evidence type="ECO:0000256" key="3">
    <source>
        <dbReference type="ARBA" id="ARBA00012511"/>
    </source>
</evidence>
<dbReference type="InterPro" id="IPR024956">
    <property type="entry name" value="tRNAHis_GuaTrfase_cat"/>
</dbReference>
<comment type="cofactor">
    <cofactor evidence="1">
        <name>Mg(2+)</name>
        <dbReference type="ChEBI" id="CHEBI:18420"/>
    </cofactor>
</comment>
<dbReference type="PANTHER" id="PTHR12729">
    <property type="entry name" value="TRNA(HIS) GUANYLYLTRANSFERASE-RELATED"/>
    <property type="match status" value="1"/>
</dbReference>
<dbReference type="Proteomes" id="UP000001514">
    <property type="component" value="Unassembled WGS sequence"/>
</dbReference>
<sequence length="251" mass="29333">MAQSKYEYVKGFESDDALPSGNWIVVRIQGRDFKEFADLHGFQKPNDERALQLMDECAKAILEENTDIVCAYGISDEYSFLIRRGAHQQASNELISATVSLFTSKYVMLWPKFFHDRELECAPAFDARAVCYPTETTVRDYLAWRQVDCHINNVNNTCFWKLREQGLNPSNAHKTLMGTRSSEKKELLSNDFRIDYNALPAKYRKGSLLVRKYLCIYFQPDQTIFHYHDFDVIGDDFWKEHSYILQKARFS</sequence>
<keyword evidence="8" id="KW-0547">Nucleotide-binding</keyword>
<comment type="catalytic activity">
    <reaction evidence="12">
        <text>a 5'-end ribonucleotide-tRNA(His) + GTP + ATP + H2O = a 5'-end phospho-guanosine-ribonucleotide-tRNA(His) + AMP + 2 diphosphate + H(+)</text>
        <dbReference type="Rhea" id="RHEA:54564"/>
        <dbReference type="Rhea" id="RHEA-COMP:14193"/>
        <dbReference type="Rhea" id="RHEA-COMP:14917"/>
        <dbReference type="ChEBI" id="CHEBI:15377"/>
        <dbReference type="ChEBI" id="CHEBI:15378"/>
        <dbReference type="ChEBI" id="CHEBI:30616"/>
        <dbReference type="ChEBI" id="CHEBI:33019"/>
        <dbReference type="ChEBI" id="CHEBI:37565"/>
        <dbReference type="ChEBI" id="CHEBI:138282"/>
        <dbReference type="ChEBI" id="CHEBI:141847"/>
        <dbReference type="ChEBI" id="CHEBI:456215"/>
        <dbReference type="EC" id="2.7.7.79"/>
    </reaction>
</comment>
<evidence type="ECO:0000256" key="1">
    <source>
        <dbReference type="ARBA" id="ARBA00001946"/>
    </source>
</evidence>
<evidence type="ECO:0000256" key="4">
    <source>
        <dbReference type="ARBA" id="ARBA00022679"/>
    </source>
</evidence>
<dbReference type="GO" id="GO:0000287">
    <property type="term" value="F:magnesium ion binding"/>
    <property type="evidence" value="ECO:0007669"/>
    <property type="project" value="InterPro"/>
</dbReference>
<evidence type="ECO:0000256" key="6">
    <source>
        <dbReference type="ARBA" id="ARBA00022695"/>
    </source>
</evidence>
<dbReference type="OMA" id="WKQHTEI"/>
<dbReference type="KEGG" id="smo:SELMODRAFT_105392"/>
<dbReference type="EMBL" id="GL377596">
    <property type="protein sequence ID" value="EFJ22228.1"/>
    <property type="molecule type" value="Genomic_DNA"/>
</dbReference>
<protein>
    <recommendedName>
        <fullName evidence="3">tRNA(His) guanylyltransferase</fullName>
        <ecNumber evidence="3">2.7.7.79</ecNumber>
    </recommendedName>
    <alternativeName>
        <fullName evidence="11">tRNA-histidine guanylyltransferase</fullName>
    </alternativeName>
</protein>
<dbReference type="InParanoid" id="D8RQV2"/>
<keyword evidence="10" id="KW-0342">GTP-binding</keyword>
<evidence type="ECO:0000259" key="14">
    <source>
        <dbReference type="Pfam" id="PF14413"/>
    </source>
</evidence>
<feature type="domain" description="tRNAHis guanylyltransferase catalytic" evidence="13">
    <location>
        <begin position="6"/>
        <end position="133"/>
    </location>
</feature>
<dbReference type="FunFam" id="3.30.70.3000:FF:000001">
    <property type="entry name" value="tRNA(His) guanylyltransferase"/>
    <property type="match status" value="1"/>
</dbReference>
<dbReference type="eggNOG" id="KOG2721">
    <property type="taxonomic scope" value="Eukaryota"/>
</dbReference>
<evidence type="ECO:0000256" key="9">
    <source>
        <dbReference type="ARBA" id="ARBA00022842"/>
    </source>
</evidence>
<evidence type="ECO:0000256" key="11">
    <source>
        <dbReference type="ARBA" id="ARBA00032480"/>
    </source>
</evidence>
<keyword evidence="5" id="KW-0819">tRNA processing</keyword>
<evidence type="ECO:0000313" key="16">
    <source>
        <dbReference type="EMBL" id="EFJ25519.1"/>
    </source>
</evidence>
<dbReference type="KEGG" id="smo:SELMODRAFT_232047"/>
<name>D8RQV2_SELML</name>
<dbReference type="Gramene" id="EFJ22228">
    <property type="protein sequence ID" value="EFJ22228"/>
    <property type="gene ID" value="SELMODRAFT_105392"/>
</dbReference>
<dbReference type="AlphaFoldDB" id="D8RQV2"/>
<evidence type="ECO:0000256" key="5">
    <source>
        <dbReference type="ARBA" id="ARBA00022694"/>
    </source>
</evidence>
<feature type="domain" description="Thg1 C-terminal" evidence="14">
    <location>
        <begin position="137"/>
        <end position="212"/>
    </location>
</feature>
<dbReference type="Gramene" id="EFJ25519">
    <property type="protein sequence ID" value="EFJ25519"/>
    <property type="gene ID" value="SELMODRAFT_232047"/>
</dbReference>
<evidence type="ECO:0000256" key="2">
    <source>
        <dbReference type="ARBA" id="ARBA00010113"/>
    </source>
</evidence>
<keyword evidence="6" id="KW-0548">Nucleotidyltransferase</keyword>
<keyword evidence="9" id="KW-0460">Magnesium</keyword>
<organism evidence="17">
    <name type="scientific">Selaginella moellendorffii</name>
    <name type="common">Spikemoss</name>
    <dbReference type="NCBI Taxonomy" id="88036"/>
    <lineage>
        <taxon>Eukaryota</taxon>
        <taxon>Viridiplantae</taxon>
        <taxon>Streptophyta</taxon>
        <taxon>Embryophyta</taxon>
        <taxon>Tracheophyta</taxon>
        <taxon>Lycopodiopsida</taxon>
        <taxon>Selaginellales</taxon>
        <taxon>Selaginellaceae</taxon>
        <taxon>Selaginella</taxon>
    </lineage>
</organism>
<comment type="similarity">
    <text evidence="2">Belongs to the tRNA(His) guanylyltransferase family.</text>
</comment>
<dbReference type="InterPro" id="IPR038469">
    <property type="entry name" value="tRNAHis_GuaTrfase_Thg1_sf"/>
</dbReference>
<reference evidence="16 17" key="1">
    <citation type="journal article" date="2011" name="Science">
        <title>The Selaginella genome identifies genetic changes associated with the evolution of vascular plants.</title>
        <authorList>
            <person name="Banks J.A."/>
            <person name="Nishiyama T."/>
            <person name="Hasebe M."/>
            <person name="Bowman J.L."/>
            <person name="Gribskov M."/>
            <person name="dePamphilis C."/>
            <person name="Albert V.A."/>
            <person name="Aono N."/>
            <person name="Aoyama T."/>
            <person name="Ambrose B.A."/>
            <person name="Ashton N.W."/>
            <person name="Axtell M.J."/>
            <person name="Barker E."/>
            <person name="Barker M.S."/>
            <person name="Bennetzen J.L."/>
            <person name="Bonawitz N.D."/>
            <person name="Chapple C."/>
            <person name="Cheng C."/>
            <person name="Correa L.G."/>
            <person name="Dacre M."/>
            <person name="DeBarry J."/>
            <person name="Dreyer I."/>
            <person name="Elias M."/>
            <person name="Engstrom E.M."/>
            <person name="Estelle M."/>
            <person name="Feng L."/>
            <person name="Finet C."/>
            <person name="Floyd S.K."/>
            <person name="Frommer W.B."/>
            <person name="Fujita T."/>
            <person name="Gramzow L."/>
            <person name="Gutensohn M."/>
            <person name="Harholt J."/>
            <person name="Hattori M."/>
            <person name="Heyl A."/>
            <person name="Hirai T."/>
            <person name="Hiwatashi Y."/>
            <person name="Ishikawa M."/>
            <person name="Iwata M."/>
            <person name="Karol K.G."/>
            <person name="Koehler B."/>
            <person name="Kolukisaoglu U."/>
            <person name="Kubo M."/>
            <person name="Kurata T."/>
            <person name="Lalonde S."/>
            <person name="Li K."/>
            <person name="Li Y."/>
            <person name="Litt A."/>
            <person name="Lyons E."/>
            <person name="Manning G."/>
            <person name="Maruyama T."/>
            <person name="Michael T.P."/>
            <person name="Mikami K."/>
            <person name="Miyazaki S."/>
            <person name="Morinaga S."/>
            <person name="Murata T."/>
            <person name="Mueller-Roeber B."/>
            <person name="Nelson D.R."/>
            <person name="Obara M."/>
            <person name="Oguri Y."/>
            <person name="Olmstead R.G."/>
            <person name="Onodera N."/>
            <person name="Petersen B.L."/>
            <person name="Pils B."/>
            <person name="Prigge M."/>
            <person name="Rensing S.A."/>
            <person name="Riano-Pachon D.M."/>
            <person name="Roberts A.W."/>
            <person name="Sato Y."/>
            <person name="Scheller H.V."/>
            <person name="Schulz B."/>
            <person name="Schulz C."/>
            <person name="Shakirov E.V."/>
            <person name="Shibagaki N."/>
            <person name="Shinohara N."/>
            <person name="Shippen D.E."/>
            <person name="Soerensen I."/>
            <person name="Sotooka R."/>
            <person name="Sugimoto N."/>
            <person name="Sugita M."/>
            <person name="Sumikawa N."/>
            <person name="Tanurdzic M."/>
            <person name="Theissen G."/>
            <person name="Ulvskov P."/>
            <person name="Wakazuki S."/>
            <person name="Weng J.K."/>
            <person name="Willats W.W."/>
            <person name="Wipf D."/>
            <person name="Wolf P.G."/>
            <person name="Yang L."/>
            <person name="Zimmer A.D."/>
            <person name="Zhu Q."/>
            <person name="Mitros T."/>
            <person name="Hellsten U."/>
            <person name="Loque D."/>
            <person name="Otillar R."/>
            <person name="Salamov A."/>
            <person name="Schmutz J."/>
            <person name="Shapiro H."/>
            <person name="Lindquist E."/>
            <person name="Lucas S."/>
            <person name="Rokhsar D."/>
            <person name="Grigoriev I.V."/>
        </authorList>
    </citation>
    <scope>NUCLEOTIDE SEQUENCE [LARGE SCALE GENOMIC DNA]</scope>
</reference>
<gene>
    <name evidence="15" type="ORF">SELMODRAFT_105392</name>
    <name evidence="16" type="ORF">SELMODRAFT_232047</name>
</gene>
<evidence type="ECO:0000313" key="15">
    <source>
        <dbReference type="EMBL" id="EFJ22228.1"/>
    </source>
</evidence>
<proteinExistence type="inferred from homology"/>
<dbReference type="HOGENOM" id="CLU_044271_0_0_1"/>
<dbReference type="InterPro" id="IPR025845">
    <property type="entry name" value="Thg1_C_dom"/>
</dbReference>